<dbReference type="EnsemblPlants" id="Pp3c12_11309V3.1">
    <property type="protein sequence ID" value="PAC:32973740.CDS.1"/>
    <property type="gene ID" value="Pp3c12_11309"/>
</dbReference>
<name>A0A2K1JQD7_PHYPA</name>
<keyword evidence="1" id="KW-1133">Transmembrane helix</keyword>
<keyword evidence="1" id="KW-0472">Membrane</keyword>
<accession>A0A2K1JQD7</accession>
<reference evidence="3" key="3">
    <citation type="submission" date="2020-12" db="UniProtKB">
        <authorList>
            <consortium name="EnsemblPlants"/>
        </authorList>
    </citation>
    <scope>IDENTIFICATION</scope>
</reference>
<dbReference type="AlphaFoldDB" id="A0A2K1JQD7"/>
<feature type="transmembrane region" description="Helical" evidence="1">
    <location>
        <begin position="55"/>
        <end position="74"/>
    </location>
</feature>
<dbReference type="Proteomes" id="UP000006727">
    <property type="component" value="Chromosome 12"/>
</dbReference>
<dbReference type="EMBL" id="ABEU02000012">
    <property type="protein sequence ID" value="PNR43749.1"/>
    <property type="molecule type" value="Genomic_DNA"/>
</dbReference>
<keyword evidence="1" id="KW-0812">Transmembrane</keyword>
<reference evidence="2 4" key="2">
    <citation type="journal article" date="2018" name="Plant J.">
        <title>The Physcomitrella patens chromosome-scale assembly reveals moss genome structure and evolution.</title>
        <authorList>
            <person name="Lang D."/>
            <person name="Ullrich K.K."/>
            <person name="Murat F."/>
            <person name="Fuchs J."/>
            <person name="Jenkins J."/>
            <person name="Haas F.B."/>
            <person name="Piednoel M."/>
            <person name="Gundlach H."/>
            <person name="Van Bel M."/>
            <person name="Meyberg R."/>
            <person name="Vives C."/>
            <person name="Morata J."/>
            <person name="Symeonidi A."/>
            <person name="Hiss M."/>
            <person name="Muchero W."/>
            <person name="Kamisugi Y."/>
            <person name="Saleh O."/>
            <person name="Blanc G."/>
            <person name="Decker E.L."/>
            <person name="van Gessel N."/>
            <person name="Grimwood J."/>
            <person name="Hayes R.D."/>
            <person name="Graham S.W."/>
            <person name="Gunter L.E."/>
            <person name="McDaniel S.F."/>
            <person name="Hoernstein S.N.W."/>
            <person name="Larsson A."/>
            <person name="Li F.W."/>
            <person name="Perroud P.F."/>
            <person name="Phillips J."/>
            <person name="Ranjan P."/>
            <person name="Rokshar D.S."/>
            <person name="Rothfels C.J."/>
            <person name="Schneider L."/>
            <person name="Shu S."/>
            <person name="Stevenson D.W."/>
            <person name="Thummler F."/>
            <person name="Tillich M."/>
            <person name="Villarreal Aguilar J.C."/>
            <person name="Widiez T."/>
            <person name="Wong G.K."/>
            <person name="Wymore A."/>
            <person name="Zhang Y."/>
            <person name="Zimmer A.D."/>
            <person name="Quatrano R.S."/>
            <person name="Mayer K.F.X."/>
            <person name="Goodstein D."/>
            <person name="Casacuberta J.M."/>
            <person name="Vandepoele K."/>
            <person name="Reski R."/>
            <person name="Cuming A.C."/>
            <person name="Tuskan G.A."/>
            <person name="Maumus F."/>
            <person name="Salse J."/>
            <person name="Schmutz J."/>
            <person name="Rensing S.A."/>
        </authorList>
    </citation>
    <scope>NUCLEOTIDE SEQUENCE [LARGE SCALE GENOMIC DNA]</scope>
    <source>
        <strain evidence="3 4">cv. Gransden 2004</strain>
    </source>
</reference>
<feature type="transmembrane region" description="Helical" evidence="1">
    <location>
        <begin position="12"/>
        <end position="35"/>
    </location>
</feature>
<proteinExistence type="predicted"/>
<organism evidence="2">
    <name type="scientific">Physcomitrium patens</name>
    <name type="common">Spreading-leaved earth moss</name>
    <name type="synonym">Physcomitrella patens</name>
    <dbReference type="NCBI Taxonomy" id="3218"/>
    <lineage>
        <taxon>Eukaryota</taxon>
        <taxon>Viridiplantae</taxon>
        <taxon>Streptophyta</taxon>
        <taxon>Embryophyta</taxon>
        <taxon>Bryophyta</taxon>
        <taxon>Bryophytina</taxon>
        <taxon>Bryopsida</taxon>
        <taxon>Funariidae</taxon>
        <taxon>Funariales</taxon>
        <taxon>Funariaceae</taxon>
        <taxon>Physcomitrium</taxon>
    </lineage>
</organism>
<protein>
    <submittedName>
        <fullName evidence="2 3">Uncharacterized protein</fullName>
    </submittedName>
</protein>
<dbReference type="Gramene" id="Pp3c12_11309V3.1">
    <property type="protein sequence ID" value="PAC:32973740.CDS.1"/>
    <property type="gene ID" value="Pp3c12_11309"/>
</dbReference>
<sequence>MLAAVTLNFELGTLLLPLFLIRCLSVNFLCGWTSTATTLGAANKQILAKGSDSRVSLIFYFFFLLLLPMIQIICDPSSKWRKCSNCGCLDRER</sequence>
<keyword evidence="4" id="KW-1185">Reference proteome</keyword>
<evidence type="ECO:0000313" key="4">
    <source>
        <dbReference type="Proteomes" id="UP000006727"/>
    </source>
</evidence>
<dbReference type="InParanoid" id="A0A2K1JQD7"/>
<evidence type="ECO:0000313" key="3">
    <source>
        <dbReference type="EnsemblPlants" id="PAC:32973740.CDS.1"/>
    </source>
</evidence>
<gene>
    <name evidence="2" type="ORF">PHYPA_016131</name>
</gene>
<evidence type="ECO:0000313" key="2">
    <source>
        <dbReference type="EMBL" id="PNR43749.1"/>
    </source>
</evidence>
<evidence type="ECO:0000256" key="1">
    <source>
        <dbReference type="SAM" id="Phobius"/>
    </source>
</evidence>
<reference evidence="2 4" key="1">
    <citation type="journal article" date="2008" name="Science">
        <title>The Physcomitrella genome reveals evolutionary insights into the conquest of land by plants.</title>
        <authorList>
            <person name="Rensing S."/>
            <person name="Lang D."/>
            <person name="Zimmer A."/>
            <person name="Terry A."/>
            <person name="Salamov A."/>
            <person name="Shapiro H."/>
            <person name="Nishiyama T."/>
            <person name="Perroud P.-F."/>
            <person name="Lindquist E."/>
            <person name="Kamisugi Y."/>
            <person name="Tanahashi T."/>
            <person name="Sakakibara K."/>
            <person name="Fujita T."/>
            <person name="Oishi K."/>
            <person name="Shin-I T."/>
            <person name="Kuroki Y."/>
            <person name="Toyoda A."/>
            <person name="Suzuki Y."/>
            <person name="Hashimoto A."/>
            <person name="Yamaguchi K."/>
            <person name="Sugano A."/>
            <person name="Kohara Y."/>
            <person name="Fujiyama A."/>
            <person name="Anterola A."/>
            <person name="Aoki S."/>
            <person name="Ashton N."/>
            <person name="Barbazuk W.B."/>
            <person name="Barker E."/>
            <person name="Bennetzen J."/>
            <person name="Bezanilla M."/>
            <person name="Blankenship R."/>
            <person name="Cho S.H."/>
            <person name="Dutcher S."/>
            <person name="Estelle M."/>
            <person name="Fawcett J.A."/>
            <person name="Gundlach H."/>
            <person name="Hanada K."/>
            <person name="Heyl A."/>
            <person name="Hicks K.A."/>
            <person name="Hugh J."/>
            <person name="Lohr M."/>
            <person name="Mayer K."/>
            <person name="Melkozernov A."/>
            <person name="Murata T."/>
            <person name="Nelson D."/>
            <person name="Pils B."/>
            <person name="Prigge M."/>
            <person name="Reiss B."/>
            <person name="Renner T."/>
            <person name="Rombauts S."/>
            <person name="Rushton P."/>
            <person name="Sanderfoot A."/>
            <person name="Schween G."/>
            <person name="Shiu S.-H."/>
            <person name="Stueber K."/>
            <person name="Theodoulou F.L."/>
            <person name="Tu H."/>
            <person name="Van de Peer Y."/>
            <person name="Verrier P.J."/>
            <person name="Waters E."/>
            <person name="Wood A."/>
            <person name="Yang L."/>
            <person name="Cove D."/>
            <person name="Cuming A."/>
            <person name="Hasebe M."/>
            <person name="Lucas S."/>
            <person name="Mishler D.B."/>
            <person name="Reski R."/>
            <person name="Grigoriev I."/>
            <person name="Quatrano R.S."/>
            <person name="Boore J.L."/>
        </authorList>
    </citation>
    <scope>NUCLEOTIDE SEQUENCE [LARGE SCALE GENOMIC DNA]</scope>
    <source>
        <strain evidence="3 4">cv. Gransden 2004</strain>
    </source>
</reference>